<proteinExistence type="predicted"/>
<evidence type="ECO:0000313" key="2">
    <source>
        <dbReference type="Proteomes" id="UP001162164"/>
    </source>
</evidence>
<keyword evidence="2" id="KW-1185">Reference proteome</keyword>
<gene>
    <name evidence="1" type="ORF">NQ317_012314</name>
</gene>
<dbReference type="EMBL" id="JAPWTJ010001530">
    <property type="protein sequence ID" value="KAJ8971057.1"/>
    <property type="molecule type" value="Genomic_DNA"/>
</dbReference>
<dbReference type="Proteomes" id="UP001162164">
    <property type="component" value="Unassembled WGS sequence"/>
</dbReference>
<accession>A0ABQ9J191</accession>
<name>A0ABQ9J191_9CUCU</name>
<evidence type="ECO:0000313" key="1">
    <source>
        <dbReference type="EMBL" id="KAJ8971057.1"/>
    </source>
</evidence>
<comment type="caution">
    <text evidence="1">The sequence shown here is derived from an EMBL/GenBank/DDBJ whole genome shotgun (WGS) entry which is preliminary data.</text>
</comment>
<organism evidence="1 2">
    <name type="scientific">Molorchus minor</name>
    <dbReference type="NCBI Taxonomy" id="1323400"/>
    <lineage>
        <taxon>Eukaryota</taxon>
        <taxon>Metazoa</taxon>
        <taxon>Ecdysozoa</taxon>
        <taxon>Arthropoda</taxon>
        <taxon>Hexapoda</taxon>
        <taxon>Insecta</taxon>
        <taxon>Pterygota</taxon>
        <taxon>Neoptera</taxon>
        <taxon>Endopterygota</taxon>
        <taxon>Coleoptera</taxon>
        <taxon>Polyphaga</taxon>
        <taxon>Cucujiformia</taxon>
        <taxon>Chrysomeloidea</taxon>
        <taxon>Cerambycidae</taxon>
        <taxon>Lamiinae</taxon>
        <taxon>Monochamini</taxon>
        <taxon>Molorchus</taxon>
    </lineage>
</organism>
<reference evidence="1" key="1">
    <citation type="journal article" date="2023" name="Insect Mol. Biol.">
        <title>Genome sequencing provides insights into the evolution of gene families encoding plant cell wall-degrading enzymes in longhorned beetles.</title>
        <authorList>
            <person name="Shin N.R."/>
            <person name="Okamura Y."/>
            <person name="Kirsch R."/>
            <person name="Pauchet Y."/>
        </authorList>
    </citation>
    <scope>NUCLEOTIDE SEQUENCE</scope>
    <source>
        <strain evidence="1">MMC_N1</strain>
    </source>
</reference>
<sequence length="125" mass="13218">SCTFKLLKQNVQKGLRFGNLGSHCPKVAFSDILTCPDPSKAKDLVHEQVIHVDAPDFGRIEENVSIRPTNLQKEISCITLTGIASAGPSGSVSIASIGISDGGVVVKLVSQIQRGIDVVVSAYTE</sequence>
<feature type="non-terminal residue" evidence="1">
    <location>
        <position position="1"/>
    </location>
</feature>
<protein>
    <submittedName>
        <fullName evidence="1">Uncharacterized protein</fullName>
    </submittedName>
</protein>